<dbReference type="InterPro" id="IPR049121">
    <property type="entry name" value="TdIF1_C"/>
</dbReference>
<feature type="compositionally biased region" description="Low complexity" evidence="4">
    <location>
        <begin position="269"/>
        <end position="281"/>
    </location>
</feature>
<feature type="compositionally biased region" description="Polar residues" evidence="4">
    <location>
        <begin position="1017"/>
        <end position="1026"/>
    </location>
</feature>
<feature type="region of interest" description="Disordered" evidence="4">
    <location>
        <begin position="325"/>
        <end position="354"/>
    </location>
</feature>
<feature type="compositionally biased region" description="Polar residues" evidence="4">
    <location>
        <begin position="102"/>
        <end position="115"/>
    </location>
</feature>
<proteinExistence type="predicted"/>
<dbReference type="InterPro" id="IPR026064">
    <property type="entry name" value="TdIF1"/>
</dbReference>
<dbReference type="Pfam" id="PF21229">
    <property type="entry name" value="TdIF1_2nd"/>
    <property type="match status" value="1"/>
</dbReference>
<dbReference type="InterPro" id="IPR041384">
    <property type="entry name" value="DNTTIP1_dimer"/>
</dbReference>
<evidence type="ECO:0000313" key="9">
    <source>
        <dbReference type="RefSeq" id="XP_005110187.1"/>
    </source>
</evidence>
<feature type="compositionally biased region" description="Polar residues" evidence="4">
    <location>
        <begin position="1251"/>
        <end position="1261"/>
    </location>
</feature>
<feature type="region of interest" description="Disordered" evidence="4">
    <location>
        <begin position="418"/>
        <end position="443"/>
    </location>
</feature>
<dbReference type="PANTHER" id="PTHR23399">
    <property type="entry name" value="DEOXYNUCLEOTIDYLTRANSFERASE TERMINAL-INTERACTING PROTEIN 1"/>
    <property type="match status" value="1"/>
</dbReference>
<evidence type="ECO:0000256" key="4">
    <source>
        <dbReference type="SAM" id="MobiDB-lite"/>
    </source>
</evidence>
<evidence type="ECO:0000313" key="7">
    <source>
        <dbReference type="Proteomes" id="UP000694888"/>
    </source>
</evidence>
<feature type="region of interest" description="Disordered" evidence="4">
    <location>
        <begin position="732"/>
        <end position="787"/>
    </location>
</feature>
<keyword evidence="3" id="KW-0539">Nucleus</keyword>
<keyword evidence="2" id="KW-0238">DNA-binding</keyword>
<feature type="region of interest" description="Disordered" evidence="4">
    <location>
        <begin position="1001"/>
        <end position="1083"/>
    </location>
</feature>
<dbReference type="Proteomes" id="UP000694888">
    <property type="component" value="Unplaced"/>
</dbReference>
<feature type="compositionally biased region" description="Basic and acidic residues" evidence="4">
    <location>
        <begin position="1074"/>
        <end position="1083"/>
    </location>
</feature>
<feature type="compositionally biased region" description="Polar residues" evidence="4">
    <location>
        <begin position="257"/>
        <end position="268"/>
    </location>
</feature>
<accession>A0ABM0K6Y7</accession>
<feature type="compositionally biased region" description="Polar residues" evidence="4">
    <location>
        <begin position="29"/>
        <end position="38"/>
    </location>
</feature>
<feature type="compositionally biased region" description="Polar residues" evidence="4">
    <location>
        <begin position="74"/>
        <end position="92"/>
    </location>
</feature>
<feature type="compositionally biased region" description="Low complexity" evidence="4">
    <location>
        <begin position="732"/>
        <end position="746"/>
    </location>
</feature>
<evidence type="ECO:0000256" key="1">
    <source>
        <dbReference type="ARBA" id="ARBA00004123"/>
    </source>
</evidence>
<evidence type="ECO:0000313" key="10">
    <source>
        <dbReference type="RefSeq" id="XP_005110188.1"/>
    </source>
</evidence>
<evidence type="ECO:0000259" key="5">
    <source>
        <dbReference type="Pfam" id="PF18192"/>
    </source>
</evidence>
<feature type="region of interest" description="Disordered" evidence="4">
    <location>
        <begin position="29"/>
        <end position="48"/>
    </location>
</feature>
<sequence>MSGQNSSSKTVAAILKQHQDLVAAREITTNQQHQLPPSQQNKKKTKQKTVHKQAHIINHLTAVKNRNIQSSNVASVSQTVNRTSVASVSQQEELGLGKESKPTTTTKASSLSRDLSPSRITAQMKKVMPDPSSAHPNLLLSALQGNMPDPMGLFTPSKPESIMVSTISDVHNTATENWKTTVHSSKSPVDSQLTTTVFSNSLTPVTVFSCPEETNVKSKSASNNSPNLPTVENLLALSAGTIQTINVSHVPKATIPTTSSSLGAVSENTTPGTSSSPSVSTRNAMEVAQQIRMEANGQSASALRTGMQQQLRSQIQGSRSIDAHLASQQNPVTVAKVSSQKAARHEKEQKPLEVSMPLLAAKLAPSSIPGSTAAGSRASLHVKQSTAVGDAPLLLSSLTPSGATAIVVPTSSVAKVSRKSPLQKVSESGNFEEMKKQLQMNKQTSSQVGKQVPQSLAQEEVVLSSSDIEGTLAAVSAAADQIWGLGHGSPRMELSQVSAAFDMHPQLEKMASRSLTSNALLEHTAQTDHASKADGQSQTRNELVSHKLNWNTTLPVRGVNFDQRKTPPDKRVKYEVVEDHRGLGTNQQTSPAMSKYGAGDSKLTAIDVDLDVGHLPSIVAEEAIHISKTVSSAGQKMHANLSVVNVKDSFPATSHFLQSSHIPISVNNVSGSSSVPSTMAAGKSLSDASASMAGEVKLLSGSSPFVAGVSPMHSAMGSSSLPRSNPVMFSAAPMSSSSSHTGMASSNPPAYESSSLPPPYSHPAHSFAAPDHHRHNPVSGKDSNHNPFTFPTSGLTVISDSSGHGFTAFALRSGTGDGPARSLPEGRLASTVLSKAHSDTSALNHSHKHNNSVPTEAIPRLVPEASVKLEELQGFNHIQEAKMQDELLPIQPFNQRISNLSCFPVMNSTYRAAYRSHAVAVQRARAGVIMSTAKSLDVLRQNLQRNINKEISEIIKRYTDKYFQPALENIRLNNNEGSLGDEHINYVCRQILEEAKSEYMSMSGRRSATPSDIPDNVSDSGSTSGRRTFLKRGRISDSDSERGSDGGFKRKTVKRKGRPPVHSSGRATPSKQPVKREGPRWDPVRLKPDTLFVMGARANKALGLGNTRGRLYIRHPEVFKYVGDQEDKLWLYEHNLMPAAGGKAYMLLLEDIEELSRTDEYKDSPSLMMHECVGFTVPEWMLVKMKTQMNALRSDKKPTTYSSPGPTEAEEKNQKILPFSSFTEVSIKDEPQLSPADTEMDFLSTADNEDTQPSSAVSPFTVTGGFEDGTSPSPSDLDPIEETSGHHLFS</sequence>
<feature type="compositionally biased region" description="Basic and acidic residues" evidence="4">
    <location>
        <begin position="1034"/>
        <end position="1048"/>
    </location>
</feature>
<feature type="domain" description="TdIF1 C-terminal" evidence="6">
    <location>
        <begin position="1089"/>
        <end position="1185"/>
    </location>
</feature>
<feature type="region of interest" description="Disordered" evidence="4">
    <location>
        <begin position="74"/>
        <end position="115"/>
    </location>
</feature>
<dbReference type="Pfam" id="PF18192">
    <property type="entry name" value="DNTTIP1_dimer"/>
    <property type="match status" value="1"/>
</dbReference>
<dbReference type="PANTHER" id="PTHR23399:SF2">
    <property type="entry name" value="DEOXYNUCLEOTIDYLTRANSFERASE TERMINAL-INTERACTING PROTEIN 1"/>
    <property type="match status" value="1"/>
</dbReference>
<feature type="region of interest" description="Disordered" evidence="4">
    <location>
        <begin position="257"/>
        <end position="281"/>
    </location>
</feature>
<feature type="domain" description="DNTTIP1 dimerisation" evidence="5">
    <location>
        <begin position="934"/>
        <end position="1000"/>
    </location>
</feature>
<evidence type="ECO:0000313" key="8">
    <source>
        <dbReference type="RefSeq" id="XP_005110186.1"/>
    </source>
</evidence>
<dbReference type="RefSeq" id="XP_005110187.1">
    <property type="nucleotide sequence ID" value="XM_005110130.3"/>
</dbReference>
<feature type="compositionally biased region" description="Basic residues" evidence="4">
    <location>
        <begin position="1049"/>
        <end position="1059"/>
    </location>
</feature>
<reference evidence="8 9" key="1">
    <citation type="submission" date="2025-05" db="UniProtKB">
        <authorList>
            <consortium name="RefSeq"/>
        </authorList>
    </citation>
    <scope>IDENTIFICATION</scope>
</reference>
<dbReference type="RefSeq" id="XP_005110188.1">
    <property type="nucleotide sequence ID" value="XM_005110131.3"/>
</dbReference>
<dbReference type="GeneID" id="101855298"/>
<dbReference type="RefSeq" id="XP_005110186.1">
    <property type="nucleotide sequence ID" value="XM_005110129.3"/>
</dbReference>
<gene>
    <name evidence="8 9 10" type="primary">LOC101855298</name>
</gene>
<feature type="compositionally biased region" description="Polar residues" evidence="4">
    <location>
        <begin position="326"/>
        <end position="341"/>
    </location>
</feature>
<name>A0ABM0K6Y7_APLCA</name>
<evidence type="ECO:0000259" key="6">
    <source>
        <dbReference type="Pfam" id="PF21229"/>
    </source>
</evidence>
<organism evidence="7 8">
    <name type="scientific">Aplysia californica</name>
    <name type="common">California sea hare</name>
    <dbReference type="NCBI Taxonomy" id="6500"/>
    <lineage>
        <taxon>Eukaryota</taxon>
        <taxon>Metazoa</taxon>
        <taxon>Spiralia</taxon>
        <taxon>Lophotrochozoa</taxon>
        <taxon>Mollusca</taxon>
        <taxon>Gastropoda</taxon>
        <taxon>Heterobranchia</taxon>
        <taxon>Euthyneura</taxon>
        <taxon>Tectipleura</taxon>
        <taxon>Aplysiida</taxon>
        <taxon>Aplysioidea</taxon>
        <taxon>Aplysiidae</taxon>
        <taxon>Aplysia</taxon>
    </lineage>
</organism>
<evidence type="ECO:0000256" key="2">
    <source>
        <dbReference type="ARBA" id="ARBA00023125"/>
    </source>
</evidence>
<keyword evidence="7" id="KW-1185">Reference proteome</keyword>
<evidence type="ECO:0000256" key="3">
    <source>
        <dbReference type="ARBA" id="ARBA00023242"/>
    </source>
</evidence>
<feature type="region of interest" description="Disordered" evidence="4">
    <location>
        <begin position="1193"/>
        <end position="1290"/>
    </location>
</feature>
<protein>
    <submittedName>
        <fullName evidence="8 9">Uncharacterized protein LOC101855298</fullName>
    </submittedName>
</protein>
<comment type="subcellular location">
    <subcellularLocation>
        <location evidence="1">Nucleus</location>
    </subcellularLocation>
</comment>